<dbReference type="PROSITE" id="PS51257">
    <property type="entry name" value="PROKAR_LIPOPROTEIN"/>
    <property type="match status" value="1"/>
</dbReference>
<evidence type="ECO:0000256" key="1">
    <source>
        <dbReference type="SAM" id="SignalP"/>
    </source>
</evidence>
<evidence type="ECO:0000313" key="2">
    <source>
        <dbReference type="EMBL" id="PIZ47714.1"/>
    </source>
</evidence>
<sequence length="124" mass="13561">MPKIVVTVLLALFVLTGCQAAPCPEQQVKIVYVQQQDSPGIIGINTIEPVFLHRGNYTQSRLDLLEQVATELNIPHFIGPARSDACDQPGAQCDFKGMAGAFYTQKGVSLEAFWDLVRAREKAG</sequence>
<dbReference type="AlphaFoldDB" id="A0A2M7TL47"/>
<name>A0A2M7TL47_UNCKA</name>
<accession>A0A2M7TL47</accession>
<protein>
    <submittedName>
        <fullName evidence="2">Uncharacterized protein</fullName>
    </submittedName>
</protein>
<dbReference type="Proteomes" id="UP000228920">
    <property type="component" value="Unassembled WGS sequence"/>
</dbReference>
<organism evidence="2 3">
    <name type="scientific">candidate division WWE3 bacterium CG_4_10_14_0_2_um_filter_41_14</name>
    <dbReference type="NCBI Taxonomy" id="1975072"/>
    <lineage>
        <taxon>Bacteria</taxon>
        <taxon>Katanobacteria</taxon>
    </lineage>
</organism>
<gene>
    <name evidence="2" type="ORF">COY32_01165</name>
</gene>
<feature type="chain" id="PRO_5014837940" evidence="1">
    <location>
        <begin position="21"/>
        <end position="124"/>
    </location>
</feature>
<feature type="signal peptide" evidence="1">
    <location>
        <begin position="1"/>
        <end position="20"/>
    </location>
</feature>
<proteinExistence type="predicted"/>
<evidence type="ECO:0000313" key="3">
    <source>
        <dbReference type="Proteomes" id="UP000228920"/>
    </source>
</evidence>
<comment type="caution">
    <text evidence="2">The sequence shown here is derived from an EMBL/GenBank/DDBJ whole genome shotgun (WGS) entry which is preliminary data.</text>
</comment>
<keyword evidence="1" id="KW-0732">Signal</keyword>
<reference evidence="3" key="1">
    <citation type="submission" date="2017-09" db="EMBL/GenBank/DDBJ databases">
        <title>Depth-based differentiation of microbial function through sediment-hosted aquifers and enrichment of novel symbionts in the deep terrestrial subsurface.</title>
        <authorList>
            <person name="Probst A.J."/>
            <person name="Ladd B."/>
            <person name="Jarett J.K."/>
            <person name="Geller-Mcgrath D.E."/>
            <person name="Sieber C.M.K."/>
            <person name="Emerson J.B."/>
            <person name="Anantharaman K."/>
            <person name="Thomas B.C."/>
            <person name="Malmstrom R."/>
            <person name="Stieglmeier M."/>
            <person name="Klingl A."/>
            <person name="Woyke T."/>
            <person name="Ryan C.M."/>
            <person name="Banfield J.F."/>
        </authorList>
    </citation>
    <scope>NUCLEOTIDE SEQUENCE [LARGE SCALE GENOMIC DNA]</scope>
</reference>
<dbReference type="EMBL" id="PFNL01000031">
    <property type="protein sequence ID" value="PIZ47714.1"/>
    <property type="molecule type" value="Genomic_DNA"/>
</dbReference>